<feature type="domain" description="DUF3291" evidence="1">
    <location>
        <begin position="3"/>
        <end position="77"/>
    </location>
</feature>
<organism evidence="2 3">
    <name type="scientific">Aminobacter ciceronei</name>
    <dbReference type="NCBI Taxonomy" id="150723"/>
    <lineage>
        <taxon>Bacteria</taxon>
        <taxon>Pseudomonadati</taxon>
        <taxon>Pseudomonadota</taxon>
        <taxon>Alphaproteobacteria</taxon>
        <taxon>Hyphomicrobiales</taxon>
        <taxon>Phyllobacteriaceae</taxon>
        <taxon>Aminobacter</taxon>
    </lineage>
</organism>
<keyword evidence="3" id="KW-1185">Reference proteome</keyword>
<reference evidence="2 3" key="1">
    <citation type="submission" date="2020-08" db="EMBL/GenBank/DDBJ databases">
        <title>Genomic Encyclopedia of Type Strains, Phase IV (KMG-IV): sequencing the most valuable type-strain genomes for metagenomic binning, comparative biology and taxonomic classification.</title>
        <authorList>
            <person name="Goeker M."/>
        </authorList>
    </citation>
    <scope>NUCLEOTIDE SEQUENCE [LARGE SCALE GENOMIC DNA]</scope>
    <source>
        <strain evidence="2 3">DSM 17455</strain>
    </source>
</reference>
<dbReference type="InterPro" id="IPR021708">
    <property type="entry name" value="DUF3291"/>
</dbReference>
<dbReference type="Pfam" id="PF11695">
    <property type="entry name" value="DUF3291"/>
    <property type="match status" value="1"/>
</dbReference>
<dbReference type="Proteomes" id="UP000587524">
    <property type="component" value="Unassembled WGS sequence"/>
</dbReference>
<dbReference type="EMBL" id="JACJHZ010000001">
    <property type="protein sequence ID" value="MBA9018253.1"/>
    <property type="molecule type" value="Genomic_DNA"/>
</dbReference>
<evidence type="ECO:0000313" key="2">
    <source>
        <dbReference type="EMBL" id="MBA9018253.1"/>
    </source>
</evidence>
<proteinExistence type="predicted"/>
<evidence type="ECO:0000313" key="3">
    <source>
        <dbReference type="Proteomes" id="UP000587524"/>
    </source>
</evidence>
<sequence>MTIAQMNWGRLKCPANDPRLKESMDGLGDVYRLAEAHPGFLWRIADDAIAAETKACGFDNRMSATVSLWRSLDDLHD</sequence>
<comment type="caution">
    <text evidence="2">The sequence shown here is derived from an EMBL/GenBank/DDBJ whole genome shotgun (WGS) entry which is preliminary data.</text>
</comment>
<name>A0ABR6C0R1_9HYPH</name>
<gene>
    <name evidence="2" type="ORF">HNQ97_000238</name>
</gene>
<evidence type="ECO:0000259" key="1">
    <source>
        <dbReference type="Pfam" id="PF11695"/>
    </source>
</evidence>
<protein>
    <recommendedName>
        <fullName evidence="1">DUF3291 domain-containing protein</fullName>
    </recommendedName>
</protein>
<accession>A0ABR6C0R1</accession>